<sequence>MSLARRKLALVVITALLPALTACGMFGDSTADKDPAQAPEKTSLRVGGLKLTDSIPILLARDNGYFEDEGLKVDMKFGEKGSVNLANVMENKIDIGMSSYPPPINEQLDGARLKVVAEAVLTTPGLIQIVVPGDSPLRSVNDLAGKKVANSSKRGITELTLGVQLQMRGIDPASVQFVSMEIAKMPDALAKGEVDAAGIAEPYIQSAMLKGAIPLFDPFSGPTADFPWSGYVATEKFTQENPKTIAAFQRALSRAVNDVRRDRTKAEKIAVQYLGVDESIASLMTLPVYPTNVDKVRLQRVADMLQQAGEIDRPIDMSDLVISGGDTAS</sequence>
<dbReference type="PROSITE" id="PS51257">
    <property type="entry name" value="PROKAR_LIPOPROTEIN"/>
    <property type="match status" value="1"/>
</dbReference>
<organism evidence="6 7">
    <name type="scientific">Actinophytocola xanthii</name>
    <dbReference type="NCBI Taxonomy" id="1912961"/>
    <lineage>
        <taxon>Bacteria</taxon>
        <taxon>Bacillati</taxon>
        <taxon>Actinomycetota</taxon>
        <taxon>Actinomycetes</taxon>
        <taxon>Pseudonocardiales</taxon>
        <taxon>Pseudonocardiaceae</taxon>
    </lineage>
</organism>
<dbReference type="CDD" id="cd01008">
    <property type="entry name" value="PBP2_NrtA_SsuA_CpmA_like"/>
    <property type="match status" value="1"/>
</dbReference>
<evidence type="ECO:0000259" key="5">
    <source>
        <dbReference type="SMART" id="SM00062"/>
    </source>
</evidence>
<dbReference type="PANTHER" id="PTHR30024:SF47">
    <property type="entry name" value="TAURINE-BINDING PERIPLASMIC PROTEIN"/>
    <property type="match status" value="1"/>
</dbReference>
<name>A0A1Q8CW02_9PSEU</name>
<evidence type="ECO:0000256" key="4">
    <source>
        <dbReference type="SAM" id="SignalP"/>
    </source>
</evidence>
<dbReference type="SUPFAM" id="SSF53850">
    <property type="entry name" value="Periplasmic binding protein-like II"/>
    <property type="match status" value="1"/>
</dbReference>
<evidence type="ECO:0000313" key="6">
    <source>
        <dbReference type="EMBL" id="OLF18512.1"/>
    </source>
</evidence>
<proteinExistence type="inferred from homology"/>
<dbReference type="InterPro" id="IPR015168">
    <property type="entry name" value="SsuA/THI5"/>
</dbReference>
<evidence type="ECO:0000256" key="3">
    <source>
        <dbReference type="ARBA" id="ARBA00022729"/>
    </source>
</evidence>
<reference evidence="6 7" key="1">
    <citation type="submission" date="2016-12" db="EMBL/GenBank/DDBJ databases">
        <title>The draft genome sequence of Actinophytocola sp. 11-183.</title>
        <authorList>
            <person name="Wang W."/>
            <person name="Yuan L."/>
        </authorList>
    </citation>
    <scope>NUCLEOTIDE SEQUENCE [LARGE SCALE GENOMIC DNA]</scope>
    <source>
        <strain evidence="6 7">11-183</strain>
    </source>
</reference>
<dbReference type="AlphaFoldDB" id="A0A1Q8CW02"/>
<feature type="domain" description="Solute-binding protein family 3/N-terminal" evidence="5">
    <location>
        <begin position="43"/>
        <end position="277"/>
    </location>
</feature>
<evidence type="ECO:0000256" key="2">
    <source>
        <dbReference type="ARBA" id="ARBA00010742"/>
    </source>
</evidence>
<dbReference type="STRING" id="1912961.BU204_06045"/>
<feature type="signal peptide" evidence="4">
    <location>
        <begin position="1"/>
        <end position="24"/>
    </location>
</feature>
<evidence type="ECO:0000313" key="7">
    <source>
        <dbReference type="Proteomes" id="UP000185596"/>
    </source>
</evidence>
<comment type="similarity">
    <text evidence="2">Belongs to the bacterial solute-binding protein SsuA/TauA family.</text>
</comment>
<dbReference type="InterPro" id="IPR001638">
    <property type="entry name" value="Solute-binding_3/MltF_N"/>
</dbReference>
<protein>
    <recommendedName>
        <fullName evidence="5">Solute-binding protein family 3/N-terminal domain-containing protein</fullName>
    </recommendedName>
</protein>
<dbReference type="Gene3D" id="3.40.190.10">
    <property type="entry name" value="Periplasmic binding protein-like II"/>
    <property type="match status" value="2"/>
</dbReference>
<dbReference type="GO" id="GO:0042597">
    <property type="term" value="C:periplasmic space"/>
    <property type="evidence" value="ECO:0007669"/>
    <property type="project" value="UniProtKB-SubCell"/>
</dbReference>
<dbReference type="OrthoDB" id="8892982at2"/>
<accession>A0A1Q8CW02</accession>
<evidence type="ECO:0000256" key="1">
    <source>
        <dbReference type="ARBA" id="ARBA00004418"/>
    </source>
</evidence>
<comment type="subcellular location">
    <subcellularLocation>
        <location evidence="1">Periplasm</location>
    </subcellularLocation>
</comment>
<dbReference type="PANTHER" id="PTHR30024">
    <property type="entry name" value="ALIPHATIC SULFONATES-BINDING PROTEIN-RELATED"/>
    <property type="match status" value="1"/>
</dbReference>
<dbReference type="Pfam" id="PF09084">
    <property type="entry name" value="NMT1"/>
    <property type="match status" value="1"/>
</dbReference>
<keyword evidence="7" id="KW-1185">Reference proteome</keyword>
<dbReference type="RefSeq" id="WP_075124539.1">
    <property type="nucleotide sequence ID" value="NZ_MSIE01000007.1"/>
</dbReference>
<dbReference type="EMBL" id="MSIE01000007">
    <property type="protein sequence ID" value="OLF18512.1"/>
    <property type="molecule type" value="Genomic_DNA"/>
</dbReference>
<feature type="chain" id="PRO_5012118636" description="Solute-binding protein family 3/N-terminal domain-containing protein" evidence="4">
    <location>
        <begin position="25"/>
        <end position="329"/>
    </location>
</feature>
<dbReference type="Proteomes" id="UP000185596">
    <property type="component" value="Unassembled WGS sequence"/>
</dbReference>
<gene>
    <name evidence="6" type="ORF">BU204_06045</name>
</gene>
<comment type="caution">
    <text evidence="6">The sequence shown here is derived from an EMBL/GenBank/DDBJ whole genome shotgun (WGS) entry which is preliminary data.</text>
</comment>
<dbReference type="SMART" id="SM00062">
    <property type="entry name" value="PBPb"/>
    <property type="match status" value="1"/>
</dbReference>
<keyword evidence="3 4" id="KW-0732">Signal</keyword>